<evidence type="ECO:0000313" key="1">
    <source>
        <dbReference type="EMBL" id="TMV14728.1"/>
    </source>
</evidence>
<dbReference type="Pfam" id="PF13704">
    <property type="entry name" value="Glyco_tranf_2_4"/>
    <property type="match status" value="1"/>
</dbReference>
<comment type="caution">
    <text evidence="1">The sequence shown here is derived from an EMBL/GenBank/DDBJ whole genome shotgun (WGS) entry which is preliminary data.</text>
</comment>
<gene>
    <name evidence="1" type="ORF">FGK64_01730</name>
</gene>
<name>A0ABY2XE37_9RHOB</name>
<dbReference type="EMBL" id="VCPC01000001">
    <property type="protein sequence ID" value="TMV14728.1"/>
    <property type="molecule type" value="Genomic_DNA"/>
</dbReference>
<dbReference type="RefSeq" id="WP_138862080.1">
    <property type="nucleotide sequence ID" value="NZ_VCPC01000001.1"/>
</dbReference>
<organism evidence="1 2">
    <name type="scientific">Arenibacterium halophilum</name>
    <dbReference type="NCBI Taxonomy" id="2583821"/>
    <lineage>
        <taxon>Bacteria</taxon>
        <taxon>Pseudomonadati</taxon>
        <taxon>Pseudomonadota</taxon>
        <taxon>Alphaproteobacteria</taxon>
        <taxon>Rhodobacterales</taxon>
        <taxon>Paracoccaceae</taxon>
        <taxon>Arenibacterium</taxon>
    </lineage>
</organism>
<sequence>MQTVAALTMVRDDAFFLSAWLKYYGGLLGRENCYVVNHGFGADVARLADGCNVIGIPGDAHKNFDMKRWRMLNNFVMGLRCYYDHVIVGDVDELVVLDPSEGTDLRGYLAGMPTNRVLTPLGLEVIHRIDCEPEDIGDPAHNPILGPRRHVRPAPHYSKPCVISAGTKIARGGHFTQYDKLHTPDAMYLLHLKFCDFANYANVMDSRNAVTEATGAGVREASIGRHWFAEARGEDRAVFEAFANLQMQDGFEMGPLRKRMHRSWKARGDTGFYEFDRSDPGTQYILPERFYGLV</sequence>
<dbReference type="Proteomes" id="UP001191082">
    <property type="component" value="Unassembled WGS sequence"/>
</dbReference>
<reference evidence="1 2" key="1">
    <citation type="submission" date="2019-05" db="EMBL/GenBank/DDBJ databases">
        <title>Marivita sp. nov. isolated from sea sediment.</title>
        <authorList>
            <person name="Kim W."/>
        </authorList>
    </citation>
    <scope>NUCLEOTIDE SEQUENCE [LARGE SCALE GENOMIC DNA]</scope>
    <source>
        <strain evidence="1 2">CAU 1492</strain>
    </source>
</reference>
<keyword evidence="2" id="KW-1185">Reference proteome</keyword>
<protein>
    <recommendedName>
        <fullName evidence="3">Glycosyl transferase family 2</fullName>
    </recommendedName>
</protein>
<evidence type="ECO:0000313" key="2">
    <source>
        <dbReference type="Proteomes" id="UP001191082"/>
    </source>
</evidence>
<accession>A0ABY2XE37</accession>
<evidence type="ECO:0008006" key="3">
    <source>
        <dbReference type="Google" id="ProtNLM"/>
    </source>
</evidence>
<proteinExistence type="predicted"/>